<gene>
    <name evidence="1" type="ORF">C6V80_08175</name>
</gene>
<accession>A0ABX5TK52</accession>
<evidence type="ECO:0000313" key="1">
    <source>
        <dbReference type="EMBL" id="QCI28946.1"/>
    </source>
</evidence>
<organism evidence="1 2">
    <name type="scientific">Caminibacter pacificus</name>
    <dbReference type="NCBI Taxonomy" id="1424653"/>
    <lineage>
        <taxon>Bacteria</taxon>
        <taxon>Pseudomonadati</taxon>
        <taxon>Campylobacterota</taxon>
        <taxon>Epsilonproteobacteria</taxon>
        <taxon>Nautiliales</taxon>
        <taxon>Nautiliaceae</taxon>
        <taxon>Caminibacter</taxon>
    </lineage>
</organism>
<keyword evidence="2" id="KW-1185">Reference proteome</keyword>
<dbReference type="EMBL" id="CP027432">
    <property type="protein sequence ID" value="QCI28946.1"/>
    <property type="molecule type" value="Genomic_DNA"/>
</dbReference>
<reference evidence="1" key="1">
    <citation type="submission" date="2019-06" db="EMBL/GenBank/DDBJ databases">
        <title>A comparative analysis of the Nautiliaceae.</title>
        <authorList>
            <person name="Grosche A."/>
            <person name="Smedile F."/>
            <person name="Vetriani C."/>
        </authorList>
    </citation>
    <scope>NUCLEOTIDE SEQUENCE</scope>
    <source>
        <strain evidence="1">TB6</strain>
    </source>
</reference>
<dbReference type="RefSeq" id="WP_123352869.1">
    <property type="nucleotide sequence ID" value="NZ_CP027432.2"/>
</dbReference>
<protein>
    <submittedName>
        <fullName evidence="1">RHS repeat-associated core domain-containing protein</fullName>
    </submittedName>
</protein>
<dbReference type="InterPro" id="IPR050708">
    <property type="entry name" value="T6SS_VgrG/RHS"/>
</dbReference>
<dbReference type="Gene3D" id="2.180.10.10">
    <property type="entry name" value="RHS repeat-associated core"/>
    <property type="match status" value="1"/>
</dbReference>
<name>A0ABX5TK52_9BACT</name>
<evidence type="ECO:0000313" key="2">
    <source>
        <dbReference type="Proteomes" id="UP000298805"/>
    </source>
</evidence>
<dbReference type="PANTHER" id="PTHR32305">
    <property type="match status" value="1"/>
</dbReference>
<proteinExistence type="predicted"/>
<sequence>MLKTHTHTSGENTTQKNYYYRARYYDPTIQRFLSEDPIGFASGDFNFYRYVGDNPVNFVDPWGLWTKLCSRKLGDKKGPDRSIYNPISHQYLVVNNKIFSFQAGGNSFLDMIWSQGRVEIGDSSGELSNRDSCVVVLSDEYDNDVYQAIKEEGEPKYNVLAYPGTVMYTFGARNCQSYARDIILKAIILHLKRKF</sequence>
<dbReference type="NCBIfam" id="TIGR03696">
    <property type="entry name" value="Rhs_assc_core"/>
    <property type="match status" value="1"/>
</dbReference>
<dbReference type="InterPro" id="IPR022385">
    <property type="entry name" value="Rhs_assc_core"/>
</dbReference>
<dbReference type="Proteomes" id="UP000298805">
    <property type="component" value="Chromosome"/>
</dbReference>
<dbReference type="PANTHER" id="PTHR32305:SF15">
    <property type="entry name" value="PROTEIN RHSA-RELATED"/>
    <property type="match status" value="1"/>
</dbReference>